<evidence type="ECO:0000256" key="4">
    <source>
        <dbReference type="ARBA" id="ARBA00023136"/>
    </source>
</evidence>
<keyword evidence="7" id="KW-0808">Transferase</keyword>
<feature type="transmembrane region" description="Helical" evidence="5">
    <location>
        <begin position="34"/>
        <end position="53"/>
    </location>
</feature>
<dbReference type="GO" id="GO:0016874">
    <property type="term" value="F:ligase activity"/>
    <property type="evidence" value="ECO:0007669"/>
    <property type="project" value="UniProtKB-KW"/>
</dbReference>
<feature type="transmembrane region" description="Helical" evidence="5">
    <location>
        <begin position="10"/>
        <end position="28"/>
    </location>
</feature>
<dbReference type="PANTHER" id="PTHR37422:SF17">
    <property type="entry name" value="O-ANTIGEN LIGASE"/>
    <property type="match status" value="1"/>
</dbReference>
<keyword evidence="8" id="KW-1185">Reference proteome</keyword>
<comment type="caution">
    <text evidence="7">The sequence shown here is derived from an EMBL/GenBank/DDBJ whole genome shotgun (WGS) entry which is preliminary data.</text>
</comment>
<evidence type="ECO:0000256" key="3">
    <source>
        <dbReference type="ARBA" id="ARBA00022989"/>
    </source>
</evidence>
<evidence type="ECO:0000256" key="2">
    <source>
        <dbReference type="ARBA" id="ARBA00022692"/>
    </source>
</evidence>
<keyword evidence="7" id="KW-0328">Glycosyltransferase</keyword>
<dbReference type="InterPro" id="IPR007016">
    <property type="entry name" value="O-antigen_ligase-rel_domated"/>
</dbReference>
<feature type="transmembrane region" description="Helical" evidence="5">
    <location>
        <begin position="389"/>
        <end position="408"/>
    </location>
</feature>
<organism evidence="7 8">
    <name type="scientific">Pigmentiphaga litoralis</name>
    <dbReference type="NCBI Taxonomy" id="516702"/>
    <lineage>
        <taxon>Bacteria</taxon>
        <taxon>Pseudomonadati</taxon>
        <taxon>Pseudomonadota</taxon>
        <taxon>Betaproteobacteria</taxon>
        <taxon>Burkholderiales</taxon>
        <taxon>Alcaligenaceae</taxon>
        <taxon>Pigmentiphaga</taxon>
    </lineage>
</organism>
<name>A0A7Y9LN90_9BURK</name>
<dbReference type="GO" id="GO:0016757">
    <property type="term" value="F:glycosyltransferase activity"/>
    <property type="evidence" value="ECO:0007669"/>
    <property type="project" value="UniProtKB-KW"/>
</dbReference>
<dbReference type="GO" id="GO:0016020">
    <property type="term" value="C:membrane"/>
    <property type="evidence" value="ECO:0007669"/>
    <property type="project" value="UniProtKB-SubCell"/>
</dbReference>
<feature type="transmembrane region" description="Helical" evidence="5">
    <location>
        <begin position="365"/>
        <end position="383"/>
    </location>
</feature>
<accession>A0A7Y9LN90</accession>
<dbReference type="EC" id="2.4.1.-" evidence="7"/>
<feature type="domain" description="O-antigen ligase-related" evidence="6">
    <location>
        <begin position="193"/>
        <end position="341"/>
    </location>
</feature>
<evidence type="ECO:0000256" key="1">
    <source>
        <dbReference type="ARBA" id="ARBA00004141"/>
    </source>
</evidence>
<sequence length="427" mass="46874">MTPALPPHRLYWLLSVSLFLLPATLVGVKGGYGIAAVIPLLISLACLVPLIRSRAVKWGEVRRDTAPIWVPFLCFFLAFLLSVVMTGDSLRGLDYPNRWLLLMPIVFVLVAARRHVDFKYFWLGIAVGSILTGIVSTYQVFSLGYGRSQGFTAANPYGNLSILLGLLCGVGALYAKSRKVGIILALAGWGGMWASLLSVTRGGWPLLVPFVILLLLHLARLPRKTAVMLLVAHIVLVTLAFPTASRVISNRIDDASRDLSIADPQKKSESSVGARLAMWKISFQIWQEHPAFGIGPTRYKDELHRKNTEQFKSSDIYTQNVAHHEWLDAMARAGTVGGLALALVYVLPLAGLLRRRHTRPALRSLGGAGVVAIVGSFGLYGLTNTTFTNHPSLLFFIVALSVVWAQYLQETDADPATQSWPLLRRRG</sequence>
<keyword evidence="2 5" id="KW-0812">Transmembrane</keyword>
<evidence type="ECO:0000313" key="7">
    <source>
        <dbReference type="EMBL" id="NYE82918.1"/>
    </source>
</evidence>
<evidence type="ECO:0000256" key="5">
    <source>
        <dbReference type="SAM" id="Phobius"/>
    </source>
</evidence>
<feature type="transmembrane region" description="Helical" evidence="5">
    <location>
        <begin position="65"/>
        <end position="85"/>
    </location>
</feature>
<reference evidence="7 8" key="1">
    <citation type="submission" date="2020-07" db="EMBL/GenBank/DDBJ databases">
        <title>Genomic Encyclopedia of Type Strains, Phase IV (KMG-V): Genome sequencing to study the core and pangenomes of soil and plant-associated prokaryotes.</title>
        <authorList>
            <person name="Whitman W."/>
        </authorList>
    </citation>
    <scope>NUCLEOTIDE SEQUENCE [LARGE SCALE GENOMIC DNA]</scope>
    <source>
        <strain evidence="7 8">SAS40</strain>
    </source>
</reference>
<dbReference type="AlphaFoldDB" id="A0A7Y9LN90"/>
<keyword evidence="3 5" id="KW-1133">Transmembrane helix</keyword>
<feature type="transmembrane region" description="Helical" evidence="5">
    <location>
        <begin position="202"/>
        <end position="219"/>
    </location>
</feature>
<evidence type="ECO:0000259" key="6">
    <source>
        <dbReference type="Pfam" id="PF04932"/>
    </source>
</evidence>
<feature type="transmembrane region" description="Helical" evidence="5">
    <location>
        <begin position="226"/>
        <end position="244"/>
    </location>
</feature>
<feature type="transmembrane region" description="Helical" evidence="5">
    <location>
        <begin position="157"/>
        <end position="175"/>
    </location>
</feature>
<evidence type="ECO:0000313" key="8">
    <source>
        <dbReference type="Proteomes" id="UP000542125"/>
    </source>
</evidence>
<keyword evidence="7" id="KW-0436">Ligase</keyword>
<feature type="transmembrane region" description="Helical" evidence="5">
    <location>
        <begin position="333"/>
        <end position="353"/>
    </location>
</feature>
<comment type="subcellular location">
    <subcellularLocation>
        <location evidence="1">Membrane</location>
        <topology evidence="1">Multi-pass membrane protein</topology>
    </subcellularLocation>
</comment>
<proteinExistence type="predicted"/>
<dbReference type="Pfam" id="PF04932">
    <property type="entry name" value="Wzy_C"/>
    <property type="match status" value="1"/>
</dbReference>
<gene>
    <name evidence="7" type="ORF">FHW18_002189</name>
</gene>
<keyword evidence="4 5" id="KW-0472">Membrane</keyword>
<dbReference type="EMBL" id="JACBYR010000001">
    <property type="protein sequence ID" value="NYE82918.1"/>
    <property type="molecule type" value="Genomic_DNA"/>
</dbReference>
<dbReference type="PANTHER" id="PTHR37422">
    <property type="entry name" value="TEICHURONIC ACID BIOSYNTHESIS PROTEIN TUAE"/>
    <property type="match status" value="1"/>
</dbReference>
<dbReference type="RefSeq" id="WP_179586176.1">
    <property type="nucleotide sequence ID" value="NZ_JACBYR010000001.1"/>
</dbReference>
<protein>
    <submittedName>
        <fullName evidence="7">O-antigen ligase</fullName>
        <ecNumber evidence="7">2.4.1.-</ecNumber>
    </submittedName>
</protein>
<dbReference type="Proteomes" id="UP000542125">
    <property type="component" value="Unassembled WGS sequence"/>
</dbReference>
<feature type="transmembrane region" description="Helical" evidence="5">
    <location>
        <begin position="180"/>
        <end position="196"/>
    </location>
</feature>
<feature type="transmembrane region" description="Helical" evidence="5">
    <location>
        <begin position="120"/>
        <end position="145"/>
    </location>
</feature>
<dbReference type="InterPro" id="IPR051533">
    <property type="entry name" value="WaaL-like"/>
</dbReference>
<feature type="transmembrane region" description="Helical" evidence="5">
    <location>
        <begin position="97"/>
        <end position="113"/>
    </location>
</feature>